<gene>
    <name evidence="2" type="ORF">LIER_22538</name>
</gene>
<dbReference type="InterPro" id="IPR036397">
    <property type="entry name" value="RNaseH_sf"/>
</dbReference>
<dbReference type="SUPFAM" id="SSF53098">
    <property type="entry name" value="Ribonuclease H-like"/>
    <property type="match status" value="1"/>
</dbReference>
<dbReference type="Pfam" id="PF25597">
    <property type="entry name" value="SH3_retrovirus"/>
    <property type="match status" value="1"/>
</dbReference>
<dbReference type="PANTHER" id="PTHR42648:SF31">
    <property type="entry name" value="RNA-DIRECTED DNA POLYMERASE"/>
    <property type="match status" value="1"/>
</dbReference>
<organism evidence="2 3">
    <name type="scientific">Lithospermum erythrorhizon</name>
    <name type="common">Purple gromwell</name>
    <name type="synonym">Lithospermum officinale var. erythrorhizon</name>
    <dbReference type="NCBI Taxonomy" id="34254"/>
    <lineage>
        <taxon>Eukaryota</taxon>
        <taxon>Viridiplantae</taxon>
        <taxon>Streptophyta</taxon>
        <taxon>Embryophyta</taxon>
        <taxon>Tracheophyta</taxon>
        <taxon>Spermatophyta</taxon>
        <taxon>Magnoliopsida</taxon>
        <taxon>eudicotyledons</taxon>
        <taxon>Gunneridae</taxon>
        <taxon>Pentapetalae</taxon>
        <taxon>asterids</taxon>
        <taxon>lamiids</taxon>
        <taxon>Boraginales</taxon>
        <taxon>Boraginaceae</taxon>
        <taxon>Boraginoideae</taxon>
        <taxon>Lithospermeae</taxon>
        <taxon>Lithospermum</taxon>
    </lineage>
</organism>
<name>A0AAV3QYH4_LITER</name>
<dbReference type="PROSITE" id="PS50994">
    <property type="entry name" value="INTEGRASE"/>
    <property type="match status" value="1"/>
</dbReference>
<proteinExistence type="predicted"/>
<dbReference type="InterPro" id="IPR001584">
    <property type="entry name" value="Integrase_cat-core"/>
</dbReference>
<keyword evidence="3" id="KW-1185">Reference proteome</keyword>
<dbReference type="InterPro" id="IPR012337">
    <property type="entry name" value="RNaseH-like_sf"/>
</dbReference>
<dbReference type="InterPro" id="IPR057670">
    <property type="entry name" value="SH3_retrovirus"/>
</dbReference>
<feature type="domain" description="Integrase catalytic" evidence="1">
    <location>
        <begin position="1"/>
        <end position="106"/>
    </location>
</feature>
<evidence type="ECO:0000313" key="3">
    <source>
        <dbReference type="Proteomes" id="UP001454036"/>
    </source>
</evidence>
<accession>A0AAV3QYH4</accession>
<reference evidence="2 3" key="1">
    <citation type="submission" date="2024-01" db="EMBL/GenBank/DDBJ databases">
        <title>The complete chloroplast genome sequence of Lithospermum erythrorhizon: insights into the phylogenetic relationship among Boraginaceae species and the maternal lineages of purple gromwells.</title>
        <authorList>
            <person name="Okada T."/>
            <person name="Watanabe K."/>
        </authorList>
    </citation>
    <scope>NUCLEOTIDE SEQUENCE [LARGE SCALE GENOMIC DNA]</scope>
</reference>
<dbReference type="InterPro" id="IPR039537">
    <property type="entry name" value="Retrotran_Ty1/copia-like"/>
</dbReference>
<comment type="caution">
    <text evidence="2">The sequence shown here is derived from an EMBL/GenBank/DDBJ whole genome shotgun (WGS) entry which is preliminary data.</text>
</comment>
<dbReference type="AlphaFoldDB" id="A0AAV3QYH4"/>
<evidence type="ECO:0000259" key="1">
    <source>
        <dbReference type="PROSITE" id="PS50994"/>
    </source>
</evidence>
<dbReference type="PANTHER" id="PTHR42648">
    <property type="entry name" value="TRANSPOSASE, PUTATIVE-RELATED"/>
    <property type="match status" value="1"/>
</dbReference>
<dbReference type="Gene3D" id="3.30.420.10">
    <property type="entry name" value="Ribonuclease H-like superfamily/Ribonuclease H"/>
    <property type="match status" value="1"/>
</dbReference>
<dbReference type="GO" id="GO:0015074">
    <property type="term" value="P:DNA integration"/>
    <property type="evidence" value="ECO:0007669"/>
    <property type="project" value="InterPro"/>
</dbReference>
<dbReference type="GO" id="GO:0003676">
    <property type="term" value="F:nucleic acid binding"/>
    <property type="evidence" value="ECO:0007669"/>
    <property type="project" value="InterPro"/>
</dbReference>
<protein>
    <recommendedName>
        <fullName evidence="1">Integrase catalytic domain-containing protein</fullName>
    </recommendedName>
</protein>
<evidence type="ECO:0000313" key="2">
    <source>
        <dbReference type="EMBL" id="GAA0167658.1"/>
    </source>
</evidence>
<dbReference type="EMBL" id="BAABME010006173">
    <property type="protein sequence ID" value="GAA0167658.1"/>
    <property type="molecule type" value="Genomic_DNA"/>
</dbReference>
<dbReference type="Proteomes" id="UP001454036">
    <property type="component" value="Unassembled WGS sequence"/>
</dbReference>
<sequence length="202" mass="23047">MITRQFQANVKIVRSDNDTEFKPLLPYFSEHGILFQTSCVGTPLQNGRIEHKHRHILNVVRVLMFQADLPVRFWGECILGAVHLINWTPCGLLDGWTAIEVITCKVPDFDHLRVFGCLCFVHDQQSRDNKFAPRSGKYVFVGYPKIKKGGNYMTALRMRCLSPDVRFMRKSFPTASSSPHYSASLGLDQFLLVSINLNTIQT</sequence>